<dbReference type="EMBL" id="CP049863">
    <property type="protein sequence ID" value="QIK62147.1"/>
    <property type="molecule type" value="Genomic_DNA"/>
</dbReference>
<evidence type="ECO:0000313" key="1">
    <source>
        <dbReference type="EMBL" id="QIK62147.1"/>
    </source>
</evidence>
<evidence type="ECO:0000313" key="2">
    <source>
        <dbReference type="Proteomes" id="UP000502677"/>
    </source>
</evidence>
<keyword evidence="2" id="KW-1185">Reference proteome</keyword>
<gene>
    <name evidence="1" type="ORF">G7068_02220</name>
</gene>
<protein>
    <submittedName>
        <fullName evidence="1">AAA family ATPase</fullName>
    </submittedName>
</protein>
<dbReference type="Proteomes" id="UP000502677">
    <property type="component" value="Chromosome"/>
</dbReference>
<dbReference type="Gene3D" id="3.40.50.300">
    <property type="entry name" value="P-loop containing nucleotide triphosphate hydrolases"/>
    <property type="match status" value="1"/>
</dbReference>
<accession>A0A6G7XCL5</accession>
<dbReference type="KEGG" id="lvi:G7068_02220"/>
<dbReference type="SUPFAM" id="SSF52540">
    <property type="entry name" value="P-loop containing nucleoside triphosphate hydrolases"/>
    <property type="match status" value="1"/>
</dbReference>
<dbReference type="AlphaFoldDB" id="A0A6G7XCL5"/>
<sequence length="187" mass="20335">MHVAISGTHGSGKSTLLSDFTMSHRGWAMLPDPFEYLDGAEQNPGASVFFQQLQIAADRLSEPMTKPVIAERCPLDFLAYLHALDVLGRSGASAGLFERGYELTTQAMTNVDLLILLPLSGTDSIDIGADEVLELRDAMNESLLELVDELDLAERRPVVEVTGNRAQRLARLEGAIRDLGQGLTNLV</sequence>
<proteinExistence type="predicted"/>
<reference evidence="1 2" key="1">
    <citation type="submission" date="2020-03" db="EMBL/GenBank/DDBJ databases">
        <title>Leucobacter sp. nov., isolated from beetles.</title>
        <authorList>
            <person name="Hyun D.-W."/>
            <person name="Bae J.-W."/>
        </authorList>
    </citation>
    <scope>NUCLEOTIDE SEQUENCE [LARGE SCALE GENOMIC DNA]</scope>
    <source>
        <strain evidence="1 2">HDW9C</strain>
    </source>
</reference>
<name>A0A6G7XCL5_9MICO</name>
<organism evidence="1 2">
    <name type="scientific">Leucobacter viscericola</name>
    <dbReference type="NCBI Taxonomy" id="2714935"/>
    <lineage>
        <taxon>Bacteria</taxon>
        <taxon>Bacillati</taxon>
        <taxon>Actinomycetota</taxon>
        <taxon>Actinomycetes</taxon>
        <taxon>Micrococcales</taxon>
        <taxon>Microbacteriaceae</taxon>
        <taxon>Leucobacter</taxon>
    </lineage>
</organism>
<dbReference type="InterPro" id="IPR027417">
    <property type="entry name" value="P-loop_NTPase"/>
</dbReference>